<evidence type="ECO:0000313" key="1">
    <source>
        <dbReference type="EMBL" id="GAH23882.1"/>
    </source>
</evidence>
<reference evidence="1" key="1">
    <citation type="journal article" date="2014" name="Front. Microbiol.">
        <title>High frequency of phylogenetically diverse reductive dehalogenase-homologous genes in deep subseafloor sedimentary metagenomes.</title>
        <authorList>
            <person name="Kawai M."/>
            <person name="Futagami T."/>
            <person name="Toyoda A."/>
            <person name="Takaki Y."/>
            <person name="Nishi S."/>
            <person name="Hori S."/>
            <person name="Arai W."/>
            <person name="Tsubouchi T."/>
            <person name="Morono Y."/>
            <person name="Uchiyama I."/>
            <person name="Ito T."/>
            <person name="Fujiyama A."/>
            <person name="Inagaki F."/>
            <person name="Takami H."/>
        </authorList>
    </citation>
    <scope>NUCLEOTIDE SEQUENCE</scope>
    <source>
        <strain evidence="1">Expedition CK06-06</strain>
    </source>
</reference>
<sequence length="56" mass="6828">MSKNKNSYQRNFPVTWEQFHRNSRALAWRLLDTWVLFPWDSEITSNFVNPIIDQND</sequence>
<dbReference type="AlphaFoldDB" id="X1DUM3"/>
<protein>
    <submittedName>
        <fullName evidence="1">Uncharacterized protein</fullName>
    </submittedName>
</protein>
<organism evidence="1">
    <name type="scientific">marine sediment metagenome</name>
    <dbReference type="NCBI Taxonomy" id="412755"/>
    <lineage>
        <taxon>unclassified sequences</taxon>
        <taxon>metagenomes</taxon>
        <taxon>ecological metagenomes</taxon>
    </lineage>
</organism>
<name>X1DUM3_9ZZZZ</name>
<gene>
    <name evidence="1" type="ORF">S03H2_02155</name>
</gene>
<accession>X1DUM3</accession>
<comment type="caution">
    <text evidence="1">The sequence shown here is derived from an EMBL/GenBank/DDBJ whole genome shotgun (WGS) entry which is preliminary data.</text>
</comment>
<proteinExistence type="predicted"/>
<dbReference type="EMBL" id="BARU01000695">
    <property type="protein sequence ID" value="GAH23882.1"/>
    <property type="molecule type" value="Genomic_DNA"/>
</dbReference>